<protein>
    <recommendedName>
        <fullName evidence="9">SH3 domain-containing protein</fullName>
    </recommendedName>
</protein>
<evidence type="ECO:0000256" key="5">
    <source>
        <dbReference type="ARBA" id="ARBA00023054"/>
    </source>
</evidence>
<gene>
    <name evidence="10" type="ORF">DNTS_011103</name>
</gene>
<dbReference type="GO" id="GO:0005789">
    <property type="term" value="C:endoplasmic reticulum membrane"/>
    <property type="evidence" value="ECO:0007669"/>
    <property type="project" value="UniProtKB-SubCell"/>
</dbReference>
<reference evidence="10 11" key="1">
    <citation type="journal article" date="2019" name="Sci. Data">
        <title>Hybrid genome assembly and annotation of Danionella translucida.</title>
        <authorList>
            <person name="Kadobianskyi M."/>
            <person name="Schulze L."/>
            <person name="Schuelke M."/>
            <person name="Judkewitz B."/>
        </authorList>
    </citation>
    <scope>NUCLEOTIDE SEQUENCE [LARGE SCALE GENOMIC DNA]</scope>
    <source>
        <strain evidence="10 11">Bolton</strain>
    </source>
</reference>
<dbReference type="Proteomes" id="UP000316079">
    <property type="component" value="Unassembled WGS sequence"/>
</dbReference>
<dbReference type="Pfam" id="PF07653">
    <property type="entry name" value="SH3_2"/>
    <property type="match status" value="1"/>
</dbReference>
<feature type="domain" description="SH3" evidence="9">
    <location>
        <begin position="20"/>
        <end position="78"/>
    </location>
</feature>
<evidence type="ECO:0000313" key="11">
    <source>
        <dbReference type="Proteomes" id="UP000316079"/>
    </source>
</evidence>
<dbReference type="InterPro" id="IPR051500">
    <property type="entry name" value="cTAGE_MIA/OTOR"/>
</dbReference>
<dbReference type="OrthoDB" id="3548878at2759"/>
<name>A0A553RKL5_9TELE</name>
<proteinExistence type="predicted"/>
<feature type="compositionally biased region" description="Basic and acidic residues" evidence="8">
    <location>
        <begin position="395"/>
        <end position="415"/>
    </location>
</feature>
<dbReference type="GO" id="GO:0009306">
    <property type="term" value="P:protein secretion"/>
    <property type="evidence" value="ECO:0007669"/>
    <property type="project" value="TreeGrafter"/>
</dbReference>
<feature type="region of interest" description="Disordered" evidence="8">
    <location>
        <begin position="395"/>
        <end position="436"/>
    </location>
</feature>
<evidence type="ECO:0000259" key="9">
    <source>
        <dbReference type="SMART" id="SM00326"/>
    </source>
</evidence>
<feature type="region of interest" description="Disordered" evidence="8">
    <location>
        <begin position="1265"/>
        <end position="1298"/>
    </location>
</feature>
<feature type="compositionally biased region" description="Polar residues" evidence="8">
    <location>
        <begin position="349"/>
        <end position="362"/>
    </location>
</feature>
<feature type="compositionally biased region" description="Basic and acidic residues" evidence="8">
    <location>
        <begin position="917"/>
        <end position="942"/>
    </location>
</feature>
<feature type="compositionally biased region" description="Basic and acidic residues" evidence="8">
    <location>
        <begin position="188"/>
        <end position="198"/>
    </location>
</feature>
<sequence>MPCKTDYKLCGDPECESMLCRVQAQRDHVSEDCLFLNFKKGEMITVYFKLTGKRNDLWGGSIEKLSGLFPKDAIKIDQHFTDEKKEIQVATQEFDFICFDENGSVIKRSTEFDHREDSTHRTQETMDMDLNQVHHEAKDSEENELRQTSLEDVSDSNSPKSTEQGGSSWIGSTVSGWFDRNEQSNTEPQDRSTEESFKSRKIVMDIEVEDVEDESDTGTFGWIRGELNSAFGFGNKDVKADSQDNIENLSNHKEALPEDSNTHLTEKKTEKEEEITDMRDQIVLKSQQIDLVDNRQEDNDNNENFDGITSENEQIEEDKGWYENVYNSFTRLYGEEHTKPEENDEGQEGLSNKGSFDSNIDNIGNKESDSGSQILFSVSGFTSVLSLPFQTESVEKTANKENPGKKDISEAHSNEDLEEEALLDIAEQDTAPKDPEGLVETQLLADQTSDVSEDSLKTEELDDNSEERMAYYTFLDSFTEVENKPKDFVHLEKPGKADVQIDEVEEENIVEEDDSETRNADVSEENKIVDSSATNTGEPGNRTIDLFKDIYDPDTTEKLDESAVPQFLNRKSADNLIKVLNEINPDDFVNDETEEQNDELKEENIGNKNVIEKKNEEDGEDEMSTHVNIQDSTIVTEVGAIPISTIKDPVEMDNTKPMNEKSNNENTNSEIIENKYSGHLNYVKSYFLEQLKVITEKISDSDGLNSSSKAIDSISDTLGLIDEALKDSTRESNIQNDNESVNNSIDDIIKNKFKLTDVIPEGQLTQDYFDPIPQFPQQETDSDEITRDNVIDESKQFNLREKIVSYLNTISYTDTANIKLSVDAEVKSELTEKCADEHKKEDKGQRKFEPTLDKNDPNGNVKLVMEINDRFTVERNELITSSKDELIVKEDSNVDINDKINRNKEFVIDRDMAQLEKEGHQEEKLSDLEADETEKSKEHKVSTDINHPAGEESCIHTLGTNELALITEESSHPDLKLAPNPTEEEFDGERGFQDVLNIIPEAGLVSEDGKVFVAHEVLENPPILNDTLTPQSVTDVGGCDVEGLEDRCHDLGLTEIADIVSSNDYTSSKGTKLTSPFSSEKNTLQGDEANLLLDKTDTVNNEDFHSGVPKWEESDLGTIPIEHSADLRMQSPNRENPDNISNFKEALKVYKNLSPHLSRNNIQELLDLFGDHWLSWLNSQMNNTSAGQDYQEELHELEELLEYYMMMNTRPVQQETSPGKDGEECPALQKLFTLFSALKAKHSSENTNTNVESKEETAISTKYVQNDQVKSNTNDLAKEPVSEEKGLSTNRDDLEDLRAEEIRKDEDRTYSKNTKISPKHDQLSVELVDSQNGGFQFHNIAVFVEVTRIVSLLNRVVSSLPDDIRPGPDLYGLPWEAVVFTGVLGLFTLLLFTCRFIHSIKSRLYASKEKQLAHEVAELLNEKCKVLETLGEVKHKFDELESTLQNNGMSARTAEKDCLEEASEKLEQSNAQIKKQIERLEDELLQQSQERKQQEDELAELEQVLLNLEEEAKERKSQLEQDNTTLKIHEINTERLQRNLLAAKEEHSMLLESKEQLLQESEGWGERLSELEEEMKMCERSHAGMLEDCAIKDDRIKSLTECLLKMREWDPEGESNFHQKQKVQKLIEAAKMSADLKSMEEDKSRVFAKLADEMKAKEDLQEGIKQLEDQKEVLASESAKYSSESQKLQQKLQIMTEMYQENELKLHRMLTVEEKERLQKEEKLNKAGKKISLAAEELNTYRQRAKDLEEELERTSQAFKNQIAAHEKKAHDNWLAARAADRDLADVKRENANLRQRSDLVCILHLTKKLYV</sequence>
<dbReference type="InterPro" id="IPR001452">
    <property type="entry name" value="SH3_domain"/>
</dbReference>
<feature type="coiled-coil region" evidence="7">
    <location>
        <begin position="1650"/>
        <end position="1684"/>
    </location>
</feature>
<comment type="caution">
    <text evidence="10">The sequence shown here is derived from an EMBL/GenBank/DDBJ whole genome shotgun (WGS) entry which is preliminary data.</text>
</comment>
<evidence type="ECO:0000256" key="3">
    <source>
        <dbReference type="ARBA" id="ARBA00022729"/>
    </source>
</evidence>
<feature type="region of interest" description="Disordered" evidence="8">
    <location>
        <begin position="250"/>
        <end position="273"/>
    </location>
</feature>
<dbReference type="SUPFAM" id="SSF50044">
    <property type="entry name" value="SH3-domain"/>
    <property type="match status" value="1"/>
</dbReference>
<dbReference type="InterPro" id="IPR036028">
    <property type="entry name" value="SH3-like_dom_sf"/>
</dbReference>
<feature type="compositionally biased region" description="Basic and acidic residues" evidence="8">
    <location>
        <begin position="1276"/>
        <end position="1298"/>
    </location>
</feature>
<evidence type="ECO:0000256" key="4">
    <source>
        <dbReference type="ARBA" id="ARBA00022824"/>
    </source>
</evidence>
<keyword evidence="11" id="KW-1185">Reference proteome</keyword>
<dbReference type="PANTHER" id="PTHR23158">
    <property type="entry name" value="MELANOMA INHIBITORY ACTIVITY-RELATED"/>
    <property type="match status" value="1"/>
</dbReference>
<comment type="subcellular location">
    <subcellularLocation>
        <location evidence="1">Endoplasmic reticulum membrane</location>
        <topology evidence="1">Single-pass membrane protein</topology>
    </subcellularLocation>
</comment>
<evidence type="ECO:0000313" key="10">
    <source>
        <dbReference type="EMBL" id="TRZ02728.1"/>
    </source>
</evidence>
<dbReference type="GO" id="GO:0035459">
    <property type="term" value="P:vesicle cargo loading"/>
    <property type="evidence" value="ECO:0007669"/>
    <property type="project" value="TreeGrafter"/>
</dbReference>
<evidence type="ECO:0000256" key="8">
    <source>
        <dbReference type="SAM" id="MobiDB-lite"/>
    </source>
</evidence>
<feature type="compositionally biased region" description="Basic and acidic residues" evidence="8">
    <location>
        <begin position="109"/>
        <end position="124"/>
    </location>
</feature>
<feature type="region of interest" description="Disordered" evidence="8">
    <location>
        <begin position="917"/>
        <end position="952"/>
    </location>
</feature>
<keyword evidence="5 7" id="KW-0175">Coiled coil</keyword>
<feature type="coiled-coil region" evidence="7">
    <location>
        <begin position="1456"/>
        <end position="1588"/>
    </location>
</feature>
<feature type="region of interest" description="Disordered" evidence="8">
    <location>
        <begin position="136"/>
        <end position="198"/>
    </location>
</feature>
<evidence type="ECO:0000256" key="6">
    <source>
        <dbReference type="ARBA" id="ARBA00023180"/>
    </source>
</evidence>
<feature type="region of interest" description="Disordered" evidence="8">
    <location>
        <begin position="338"/>
        <end position="366"/>
    </location>
</feature>
<dbReference type="EMBL" id="SRMA01023892">
    <property type="protein sequence ID" value="TRZ02728.1"/>
    <property type="molecule type" value="Genomic_DNA"/>
</dbReference>
<feature type="coiled-coil region" evidence="7">
    <location>
        <begin position="590"/>
        <end position="617"/>
    </location>
</feature>
<dbReference type="STRING" id="623744.A0A553RKL5"/>
<feature type="compositionally biased region" description="Basic and acidic residues" evidence="8">
    <location>
        <begin position="136"/>
        <end position="145"/>
    </location>
</feature>
<dbReference type="GO" id="GO:0070971">
    <property type="term" value="C:endoplasmic reticulum exit site"/>
    <property type="evidence" value="ECO:0007669"/>
    <property type="project" value="TreeGrafter"/>
</dbReference>
<feature type="compositionally biased region" description="Polar residues" evidence="8">
    <location>
        <begin position="1265"/>
        <end position="1275"/>
    </location>
</feature>
<dbReference type="GO" id="GO:0006888">
    <property type="term" value="P:endoplasmic reticulum to Golgi vesicle-mediated transport"/>
    <property type="evidence" value="ECO:0007669"/>
    <property type="project" value="TreeGrafter"/>
</dbReference>
<dbReference type="PANTHER" id="PTHR23158:SF38">
    <property type="entry name" value="MELANOMA INHIBITORY ACTIVITY PROTEIN 2"/>
    <property type="match status" value="1"/>
</dbReference>
<dbReference type="SMART" id="SM00326">
    <property type="entry name" value="SH3"/>
    <property type="match status" value="1"/>
</dbReference>
<keyword evidence="3" id="KW-0732">Signal</keyword>
<feature type="region of interest" description="Disordered" evidence="8">
    <location>
        <begin position="109"/>
        <end position="128"/>
    </location>
</feature>
<evidence type="ECO:0000256" key="2">
    <source>
        <dbReference type="ARBA" id="ARBA00022443"/>
    </source>
</evidence>
<feature type="coiled-coil region" evidence="7">
    <location>
        <begin position="1731"/>
        <end position="1797"/>
    </location>
</feature>
<keyword evidence="6" id="KW-0325">Glycoprotein</keyword>
<evidence type="ECO:0000256" key="1">
    <source>
        <dbReference type="ARBA" id="ARBA00004389"/>
    </source>
</evidence>
<feature type="compositionally biased region" description="Basic and acidic residues" evidence="8">
    <location>
        <begin position="835"/>
        <end position="856"/>
    </location>
</feature>
<keyword evidence="2" id="KW-0728">SH3 domain</keyword>
<feature type="compositionally biased region" description="Polar residues" evidence="8">
    <location>
        <begin position="146"/>
        <end position="175"/>
    </location>
</feature>
<accession>A0A553RKL5</accession>
<feature type="region of interest" description="Disordered" evidence="8">
    <location>
        <begin position="290"/>
        <end position="316"/>
    </location>
</feature>
<keyword evidence="4" id="KW-0256">Endoplasmic reticulum</keyword>
<dbReference type="Gene3D" id="2.30.30.40">
    <property type="entry name" value="SH3 Domains"/>
    <property type="match status" value="1"/>
</dbReference>
<feature type="region of interest" description="Disordered" evidence="8">
    <location>
        <begin position="835"/>
        <end position="860"/>
    </location>
</feature>
<evidence type="ECO:0000256" key="7">
    <source>
        <dbReference type="SAM" id="Coils"/>
    </source>
</evidence>
<organism evidence="10 11">
    <name type="scientific">Danionella cerebrum</name>
    <dbReference type="NCBI Taxonomy" id="2873325"/>
    <lineage>
        <taxon>Eukaryota</taxon>
        <taxon>Metazoa</taxon>
        <taxon>Chordata</taxon>
        <taxon>Craniata</taxon>
        <taxon>Vertebrata</taxon>
        <taxon>Euteleostomi</taxon>
        <taxon>Actinopterygii</taxon>
        <taxon>Neopterygii</taxon>
        <taxon>Teleostei</taxon>
        <taxon>Ostariophysi</taxon>
        <taxon>Cypriniformes</taxon>
        <taxon>Danionidae</taxon>
        <taxon>Danioninae</taxon>
        <taxon>Danionella</taxon>
    </lineage>
</organism>